<dbReference type="Pfam" id="PF05818">
    <property type="entry name" value="TraT"/>
    <property type="match status" value="1"/>
</dbReference>
<dbReference type="InterPro" id="IPR008874">
    <property type="entry name" value="TraT_complement-R"/>
</dbReference>
<keyword evidence="8" id="KW-1185">Reference proteome</keyword>
<keyword evidence="3" id="KW-0472">Membrane</keyword>
<evidence type="ECO:0000256" key="6">
    <source>
        <dbReference type="SAM" id="SignalP"/>
    </source>
</evidence>
<evidence type="ECO:0000256" key="1">
    <source>
        <dbReference type="ARBA" id="ARBA00004459"/>
    </source>
</evidence>
<organism evidence="7 8">
    <name type="scientific">Mariprofundus erugo</name>
    <dbReference type="NCBI Taxonomy" id="2528639"/>
    <lineage>
        <taxon>Bacteria</taxon>
        <taxon>Pseudomonadati</taxon>
        <taxon>Pseudomonadota</taxon>
        <taxon>Candidatius Mariprofundia</taxon>
        <taxon>Mariprofundales</taxon>
        <taxon>Mariprofundaceae</taxon>
        <taxon>Mariprofundus</taxon>
    </lineage>
</organism>
<evidence type="ECO:0000256" key="5">
    <source>
        <dbReference type="ARBA" id="ARBA00023288"/>
    </source>
</evidence>
<comment type="subcellular location">
    <subcellularLocation>
        <location evidence="1">Cell outer membrane</location>
        <topology evidence="1">Lipid-anchor</topology>
    </subcellularLocation>
</comment>
<keyword evidence="4" id="KW-0564">Palmitate</keyword>
<evidence type="ECO:0000313" key="7">
    <source>
        <dbReference type="EMBL" id="TLS68729.1"/>
    </source>
</evidence>
<protein>
    <submittedName>
        <fullName evidence="7">Uncharacterized protein</fullName>
    </submittedName>
</protein>
<accession>A0A5R9GVC4</accession>
<comment type="caution">
    <text evidence="7">The sequence shown here is derived from an EMBL/GenBank/DDBJ whole genome shotgun (WGS) entry which is preliminary data.</text>
</comment>
<dbReference type="GO" id="GO:0009279">
    <property type="term" value="C:cell outer membrane"/>
    <property type="evidence" value="ECO:0007669"/>
    <property type="project" value="UniProtKB-SubCell"/>
</dbReference>
<feature type="signal peptide" evidence="6">
    <location>
        <begin position="1"/>
        <end position="25"/>
    </location>
</feature>
<proteinExistence type="predicted"/>
<dbReference type="RefSeq" id="WP_138238348.1">
    <property type="nucleotide sequence ID" value="NZ_VBRY01000002.1"/>
</dbReference>
<evidence type="ECO:0000256" key="2">
    <source>
        <dbReference type="ARBA" id="ARBA00022729"/>
    </source>
</evidence>
<name>A0A5R9GVC4_9PROT</name>
<reference evidence="7 8" key="1">
    <citation type="journal article" date="2019" name="Appl. Environ. Microbiol.">
        <title>Environmental Evidence and Genomic Insight of Iron-oxidizing Bacteria Preference Towards More Corrosion Resistant Stainless Steel at Higher Salinities.</title>
        <authorList>
            <person name="Garrison C.E."/>
            <person name="Price K.A."/>
            <person name="Field E.K."/>
        </authorList>
    </citation>
    <scope>NUCLEOTIDE SEQUENCE [LARGE SCALE GENOMIC DNA]</scope>
    <source>
        <strain evidence="7 8">P3</strain>
    </source>
</reference>
<sequence length="85" mass="9301">MTTNFFKPVVAVIALISLWMLSGCAATQTAISKRNLDVQTKMSSTVFLDPVAPEKMTIFVQVRNTSDKQLELDGAIRTAIQGHCT</sequence>
<keyword evidence="5" id="KW-0449">Lipoprotein</keyword>
<evidence type="ECO:0000256" key="4">
    <source>
        <dbReference type="ARBA" id="ARBA00023139"/>
    </source>
</evidence>
<dbReference type="EMBL" id="VBRY01000002">
    <property type="protein sequence ID" value="TLS68729.1"/>
    <property type="molecule type" value="Genomic_DNA"/>
</dbReference>
<dbReference type="AlphaFoldDB" id="A0A5R9GVC4"/>
<evidence type="ECO:0000256" key="3">
    <source>
        <dbReference type="ARBA" id="ARBA00023136"/>
    </source>
</evidence>
<keyword evidence="2 6" id="KW-0732">Signal</keyword>
<dbReference type="Proteomes" id="UP000306585">
    <property type="component" value="Unassembled WGS sequence"/>
</dbReference>
<evidence type="ECO:0000313" key="8">
    <source>
        <dbReference type="Proteomes" id="UP000306585"/>
    </source>
</evidence>
<dbReference type="PROSITE" id="PS51257">
    <property type="entry name" value="PROKAR_LIPOPROTEIN"/>
    <property type="match status" value="1"/>
</dbReference>
<gene>
    <name evidence="7" type="ORF">FEF65_03265</name>
</gene>
<feature type="chain" id="PRO_5024286263" evidence="6">
    <location>
        <begin position="26"/>
        <end position="85"/>
    </location>
</feature>